<dbReference type="EMBL" id="UZAJ01008753">
    <property type="protein sequence ID" value="VDO53634.1"/>
    <property type="molecule type" value="Genomic_DNA"/>
</dbReference>
<reference evidence="4" key="1">
    <citation type="submission" date="2016-06" db="UniProtKB">
        <authorList>
            <consortium name="WormBaseParasite"/>
        </authorList>
    </citation>
    <scope>IDENTIFICATION</scope>
</reference>
<reference evidence="2 3" key="2">
    <citation type="submission" date="2018-11" db="EMBL/GenBank/DDBJ databases">
        <authorList>
            <consortium name="Pathogen Informatics"/>
        </authorList>
    </citation>
    <scope>NUCLEOTIDE SEQUENCE [LARGE SCALE GENOMIC DNA]</scope>
</reference>
<organism evidence="4">
    <name type="scientific">Onchocerca flexuosa</name>
    <dbReference type="NCBI Taxonomy" id="387005"/>
    <lineage>
        <taxon>Eukaryota</taxon>
        <taxon>Metazoa</taxon>
        <taxon>Ecdysozoa</taxon>
        <taxon>Nematoda</taxon>
        <taxon>Chromadorea</taxon>
        <taxon>Rhabditida</taxon>
        <taxon>Spirurina</taxon>
        <taxon>Spiruromorpha</taxon>
        <taxon>Filarioidea</taxon>
        <taxon>Onchocercidae</taxon>
        <taxon>Onchocerca</taxon>
    </lineage>
</organism>
<evidence type="ECO:0000313" key="4">
    <source>
        <dbReference type="WBParaSite" id="OFLC_0000801101-mRNA-1"/>
    </source>
</evidence>
<feature type="compositionally biased region" description="Basic residues" evidence="1">
    <location>
        <begin position="155"/>
        <end position="164"/>
    </location>
</feature>
<gene>
    <name evidence="2" type="ORF">OFLC_LOCUS8012</name>
</gene>
<dbReference type="AlphaFoldDB" id="A0A183HKK0"/>
<feature type="region of interest" description="Disordered" evidence="1">
    <location>
        <begin position="84"/>
        <end position="110"/>
    </location>
</feature>
<feature type="compositionally biased region" description="Pro residues" evidence="1">
    <location>
        <begin position="92"/>
        <end position="102"/>
    </location>
</feature>
<feature type="compositionally biased region" description="Polar residues" evidence="1">
    <location>
        <begin position="229"/>
        <end position="239"/>
    </location>
</feature>
<accession>A0A183HKK0</accession>
<feature type="compositionally biased region" description="Basic residues" evidence="1">
    <location>
        <begin position="251"/>
        <end position="260"/>
    </location>
</feature>
<dbReference type="Proteomes" id="UP000267606">
    <property type="component" value="Unassembled WGS sequence"/>
</dbReference>
<feature type="compositionally biased region" description="Basic and acidic residues" evidence="1">
    <location>
        <begin position="177"/>
        <end position="191"/>
    </location>
</feature>
<name>A0A183HKK0_9BILA</name>
<dbReference type="WBParaSite" id="OFLC_0000801101-mRNA-1">
    <property type="protein sequence ID" value="OFLC_0000801101-mRNA-1"/>
    <property type="gene ID" value="OFLC_0000801101"/>
</dbReference>
<evidence type="ECO:0000313" key="3">
    <source>
        <dbReference type="Proteomes" id="UP000267606"/>
    </source>
</evidence>
<feature type="region of interest" description="Disordered" evidence="1">
    <location>
        <begin position="122"/>
        <end position="261"/>
    </location>
</feature>
<keyword evidence="3" id="KW-1185">Reference proteome</keyword>
<protein>
    <submittedName>
        <fullName evidence="2 4">Uncharacterized protein</fullName>
    </submittedName>
</protein>
<dbReference type="STRING" id="387005.A0A183HKK0"/>
<sequence length="280" mass="30985">MGKFKFYVFQNSERAVSVPASPLFIHGHSSVVTEKVLHSSRESCPPPVQKAVTEGDKKLGTTSLVTQLLTNKERIVKETETPPLMTTLPSVPQLPPSLPEPSVPAVRRQSYSNCPEISETRASTALMRTRNSYSRTFTRSRDSVRNQFPLNKLHNPGRRGKSGSRRGGSNSGSLGSNKDKHFVASKEKIEDSSDGSSVVPAVSNGPKQLENGPKLKQQSITKEEKRESVTPSTAMATTAKQSSQQHSDHQHSKKEKKKQVSSRFVYISKKFWSERNLLNA</sequence>
<evidence type="ECO:0000256" key="1">
    <source>
        <dbReference type="SAM" id="MobiDB-lite"/>
    </source>
</evidence>
<proteinExistence type="predicted"/>
<evidence type="ECO:0000313" key="2">
    <source>
        <dbReference type="EMBL" id="VDO53634.1"/>
    </source>
</evidence>